<reference evidence="2" key="1">
    <citation type="submission" date="2018-11" db="EMBL/GenBank/DDBJ databases">
        <authorList>
            <consortium name="Pathogen Informatics"/>
        </authorList>
    </citation>
    <scope>NUCLEOTIDE SEQUENCE</scope>
</reference>
<keyword evidence="3" id="KW-1185">Reference proteome</keyword>
<organism evidence="2 3">
    <name type="scientific">Protopolystoma xenopodis</name>
    <dbReference type="NCBI Taxonomy" id="117903"/>
    <lineage>
        <taxon>Eukaryota</taxon>
        <taxon>Metazoa</taxon>
        <taxon>Spiralia</taxon>
        <taxon>Lophotrochozoa</taxon>
        <taxon>Platyhelminthes</taxon>
        <taxon>Monogenea</taxon>
        <taxon>Polyopisthocotylea</taxon>
        <taxon>Polystomatidea</taxon>
        <taxon>Polystomatidae</taxon>
        <taxon>Protopolystoma</taxon>
    </lineage>
</organism>
<keyword evidence="1" id="KW-0175">Coiled coil</keyword>
<evidence type="ECO:0000313" key="3">
    <source>
        <dbReference type="Proteomes" id="UP000784294"/>
    </source>
</evidence>
<accession>A0A3S5FHB9</accession>
<name>A0A3S5FHB9_9PLAT</name>
<dbReference type="AlphaFoldDB" id="A0A3S5FHB9"/>
<dbReference type="Proteomes" id="UP000784294">
    <property type="component" value="Unassembled WGS sequence"/>
</dbReference>
<comment type="caution">
    <text evidence="2">The sequence shown here is derived from an EMBL/GenBank/DDBJ whole genome shotgun (WGS) entry which is preliminary data.</text>
</comment>
<dbReference type="EMBL" id="CAAALY010282302">
    <property type="protein sequence ID" value="VEL43521.1"/>
    <property type="molecule type" value="Genomic_DNA"/>
</dbReference>
<evidence type="ECO:0000313" key="2">
    <source>
        <dbReference type="EMBL" id="VEL43521.1"/>
    </source>
</evidence>
<feature type="coiled-coil region" evidence="1">
    <location>
        <begin position="28"/>
        <end position="55"/>
    </location>
</feature>
<protein>
    <submittedName>
        <fullName evidence="2">Uncharacterized protein</fullName>
    </submittedName>
</protein>
<gene>
    <name evidence="2" type="ORF">PXEA_LOCUS36961</name>
</gene>
<evidence type="ECO:0000256" key="1">
    <source>
        <dbReference type="SAM" id="Coils"/>
    </source>
</evidence>
<sequence>MMESRLGTNLRSKVELQRRSAAEAHSHVVEVTRRAESAESELARVKDELAASHREKQVCILMRESLRIFMHLYSY</sequence>
<proteinExistence type="predicted"/>